<proteinExistence type="predicted"/>
<feature type="region of interest" description="Disordered" evidence="1">
    <location>
        <begin position="116"/>
        <end position="206"/>
    </location>
</feature>
<sequence length="206" mass="22985">MMIGHHSISLCSLHLPKLDYEFAEAATLGTWDRMTTKKKAYVADKEAMEPHRVTRGPTLLLKLHQKAYKEGAVLFEEYIYICMHPNMIHLGHSVAGVLRLHPNPITRLVPVSRRGAGNTVSFSSASQAEPPQDGAEERKMNKNEEQKQQQQMGTDPTNTDHHHGDVMTHSFGEGYSTRSDEEGFGGIYGGNQALGNRSEIDHHVDL</sequence>
<dbReference type="EMBL" id="CP136891">
    <property type="protein sequence ID" value="WOK99219.1"/>
    <property type="molecule type" value="Genomic_DNA"/>
</dbReference>
<gene>
    <name evidence="2" type="ORF">Cni_G07931</name>
</gene>
<name>A0AAQ3Q833_9LILI</name>
<dbReference type="Proteomes" id="UP001327560">
    <property type="component" value="Chromosome 2"/>
</dbReference>
<evidence type="ECO:0000313" key="2">
    <source>
        <dbReference type="EMBL" id="WOK99219.1"/>
    </source>
</evidence>
<dbReference type="AlphaFoldDB" id="A0AAQ3Q833"/>
<organism evidence="2 3">
    <name type="scientific">Canna indica</name>
    <name type="common">Indian-shot</name>
    <dbReference type="NCBI Taxonomy" id="4628"/>
    <lineage>
        <taxon>Eukaryota</taxon>
        <taxon>Viridiplantae</taxon>
        <taxon>Streptophyta</taxon>
        <taxon>Embryophyta</taxon>
        <taxon>Tracheophyta</taxon>
        <taxon>Spermatophyta</taxon>
        <taxon>Magnoliopsida</taxon>
        <taxon>Liliopsida</taxon>
        <taxon>Zingiberales</taxon>
        <taxon>Cannaceae</taxon>
        <taxon>Canna</taxon>
    </lineage>
</organism>
<dbReference type="PANTHER" id="PTHR36410">
    <property type="entry name" value="EXPRESSED PROTEIN"/>
    <property type="match status" value="1"/>
</dbReference>
<reference evidence="2 3" key="1">
    <citation type="submission" date="2023-10" db="EMBL/GenBank/DDBJ databases">
        <title>Chromosome-scale genome assembly provides insights into flower coloration mechanisms of Canna indica.</title>
        <authorList>
            <person name="Li C."/>
        </authorList>
    </citation>
    <scope>NUCLEOTIDE SEQUENCE [LARGE SCALE GENOMIC DNA]</scope>
    <source>
        <tissue evidence="2">Flower</tissue>
    </source>
</reference>
<feature type="compositionally biased region" description="Polar residues" evidence="1">
    <location>
        <begin position="118"/>
        <end position="129"/>
    </location>
</feature>
<evidence type="ECO:0000256" key="1">
    <source>
        <dbReference type="SAM" id="MobiDB-lite"/>
    </source>
</evidence>
<evidence type="ECO:0000313" key="3">
    <source>
        <dbReference type="Proteomes" id="UP001327560"/>
    </source>
</evidence>
<feature type="compositionally biased region" description="Basic and acidic residues" evidence="1">
    <location>
        <begin position="135"/>
        <end position="147"/>
    </location>
</feature>
<keyword evidence="3" id="KW-1185">Reference proteome</keyword>
<protein>
    <submittedName>
        <fullName evidence="2">Uncharacterized protein</fullName>
    </submittedName>
</protein>
<dbReference type="PANTHER" id="PTHR36410:SF1">
    <property type="entry name" value="EXPRESSED PROTEIN"/>
    <property type="match status" value="1"/>
</dbReference>
<accession>A0AAQ3Q833</accession>